<dbReference type="Proteomes" id="UP000028999">
    <property type="component" value="Unassembled WGS sequence"/>
</dbReference>
<organism evidence="1 2">
    <name type="scientific">Brassica napus</name>
    <name type="common">Rape</name>
    <dbReference type="NCBI Taxonomy" id="3708"/>
    <lineage>
        <taxon>Eukaryota</taxon>
        <taxon>Viridiplantae</taxon>
        <taxon>Streptophyta</taxon>
        <taxon>Embryophyta</taxon>
        <taxon>Tracheophyta</taxon>
        <taxon>Spermatophyta</taxon>
        <taxon>Magnoliopsida</taxon>
        <taxon>eudicotyledons</taxon>
        <taxon>Gunneridae</taxon>
        <taxon>Pentapetalae</taxon>
        <taxon>rosids</taxon>
        <taxon>malvids</taxon>
        <taxon>Brassicales</taxon>
        <taxon>Brassicaceae</taxon>
        <taxon>Brassiceae</taxon>
        <taxon>Brassica</taxon>
    </lineage>
</organism>
<accession>A0A078JKQ3</accession>
<feature type="non-terminal residue" evidence="1">
    <location>
        <position position="1"/>
    </location>
</feature>
<dbReference type="InterPro" id="IPR009003">
    <property type="entry name" value="Peptidase_S1_PA"/>
</dbReference>
<dbReference type="PaxDb" id="3708-A0A078JKQ3"/>
<protein>
    <submittedName>
        <fullName evidence="1">BnaCnng49130D protein</fullName>
    </submittedName>
</protein>
<keyword evidence="2" id="KW-1185">Reference proteome</keyword>
<dbReference type="InterPro" id="IPR043504">
    <property type="entry name" value="Peptidase_S1_PA_chymotrypsin"/>
</dbReference>
<dbReference type="Gene3D" id="2.40.10.10">
    <property type="entry name" value="Trypsin-like serine proteases"/>
    <property type="match status" value="1"/>
</dbReference>
<dbReference type="Gramene" id="CDY65942">
    <property type="protein sequence ID" value="CDY65942"/>
    <property type="gene ID" value="GSBRNA2T00051047001"/>
</dbReference>
<sequence length="238" mass="26327">GFGDAAFTQNLLLLEEHFHEQYSSKFESISSRTISSAPTPTPPQKRTILANLKSTTDSCDDVLRKIEKEGGFQISRPDLNRWIALFEKRGQIQKSIEIDSFKEWKYIGLMKTYKPCFGRTNVGDPLPTSSLASSNSSTSSSTDANFFGKDSLKNAGAIIAPSSVNLTTYKGGLFGSGVVFSEQGLIITTAHTVVDVEKLQVSRVYHAQIKELYTALEELRYALIDVLRLEVYVLATDV</sequence>
<dbReference type="SUPFAM" id="SSF50494">
    <property type="entry name" value="Trypsin-like serine proteases"/>
    <property type="match status" value="1"/>
</dbReference>
<gene>
    <name evidence="1" type="primary">BnaCnng49130D</name>
    <name evidence="1" type="ORF">GSBRNA2T00051047001</name>
</gene>
<dbReference type="EMBL" id="LK035015">
    <property type="protein sequence ID" value="CDY65942.1"/>
    <property type="molecule type" value="Genomic_DNA"/>
</dbReference>
<proteinExistence type="predicted"/>
<dbReference type="AlphaFoldDB" id="A0A078JKQ3"/>
<name>A0A078JKQ3_BRANA</name>
<evidence type="ECO:0000313" key="2">
    <source>
        <dbReference type="Proteomes" id="UP000028999"/>
    </source>
</evidence>
<evidence type="ECO:0000313" key="1">
    <source>
        <dbReference type="EMBL" id="CDY65942.1"/>
    </source>
</evidence>
<reference evidence="1 2" key="1">
    <citation type="journal article" date="2014" name="Science">
        <title>Plant genetics. Early allopolyploid evolution in the post-Neolithic Brassica napus oilseed genome.</title>
        <authorList>
            <person name="Chalhoub B."/>
            <person name="Denoeud F."/>
            <person name="Liu S."/>
            <person name="Parkin I.A."/>
            <person name="Tang H."/>
            <person name="Wang X."/>
            <person name="Chiquet J."/>
            <person name="Belcram H."/>
            <person name="Tong C."/>
            <person name="Samans B."/>
            <person name="Correa M."/>
            <person name="Da Silva C."/>
            <person name="Just J."/>
            <person name="Falentin C."/>
            <person name="Koh C.S."/>
            <person name="Le Clainche I."/>
            <person name="Bernard M."/>
            <person name="Bento P."/>
            <person name="Noel B."/>
            <person name="Labadie K."/>
            <person name="Alberti A."/>
            <person name="Charles M."/>
            <person name="Arnaud D."/>
            <person name="Guo H."/>
            <person name="Daviaud C."/>
            <person name="Alamery S."/>
            <person name="Jabbari K."/>
            <person name="Zhao M."/>
            <person name="Edger P.P."/>
            <person name="Chelaifa H."/>
            <person name="Tack D."/>
            <person name="Lassalle G."/>
            <person name="Mestiri I."/>
            <person name="Schnel N."/>
            <person name="Le Paslier M.C."/>
            <person name="Fan G."/>
            <person name="Renault V."/>
            <person name="Bayer P.E."/>
            <person name="Golicz A.A."/>
            <person name="Manoli S."/>
            <person name="Lee T.H."/>
            <person name="Thi V.H."/>
            <person name="Chalabi S."/>
            <person name="Hu Q."/>
            <person name="Fan C."/>
            <person name="Tollenaere R."/>
            <person name="Lu Y."/>
            <person name="Battail C."/>
            <person name="Shen J."/>
            <person name="Sidebottom C.H."/>
            <person name="Wang X."/>
            <person name="Canaguier A."/>
            <person name="Chauveau A."/>
            <person name="Berard A."/>
            <person name="Deniot G."/>
            <person name="Guan M."/>
            <person name="Liu Z."/>
            <person name="Sun F."/>
            <person name="Lim Y.P."/>
            <person name="Lyons E."/>
            <person name="Town C.D."/>
            <person name="Bancroft I."/>
            <person name="Wang X."/>
            <person name="Meng J."/>
            <person name="Ma J."/>
            <person name="Pires J.C."/>
            <person name="King G.J."/>
            <person name="Brunel D."/>
            <person name="Delourme R."/>
            <person name="Renard M."/>
            <person name="Aury J.M."/>
            <person name="Adams K.L."/>
            <person name="Batley J."/>
            <person name="Snowdon R.J."/>
            <person name="Tost J."/>
            <person name="Edwards D."/>
            <person name="Zhou Y."/>
            <person name="Hua W."/>
            <person name="Sharpe A.G."/>
            <person name="Paterson A.H."/>
            <person name="Guan C."/>
            <person name="Wincker P."/>
        </authorList>
    </citation>
    <scope>NUCLEOTIDE SEQUENCE [LARGE SCALE GENOMIC DNA]</scope>
    <source>
        <strain evidence="2">cv. Darmor-bzh</strain>
    </source>
</reference>